<dbReference type="InterPro" id="IPR023201">
    <property type="entry name" value="SecY_dom_sf"/>
</dbReference>
<keyword evidence="8 10" id="KW-0472">Membrane</keyword>
<dbReference type="Gene3D" id="1.10.3370.10">
    <property type="entry name" value="SecY subunit domain"/>
    <property type="match status" value="2"/>
</dbReference>
<keyword evidence="3" id="KW-0813">Transport</keyword>
<evidence type="ECO:0000256" key="9">
    <source>
        <dbReference type="RuleBase" id="RU004349"/>
    </source>
</evidence>
<evidence type="ECO:0000256" key="2">
    <source>
        <dbReference type="ARBA" id="ARBA00005751"/>
    </source>
</evidence>
<dbReference type="PROSITE" id="PS00755">
    <property type="entry name" value="SECY_1"/>
    <property type="match status" value="1"/>
</dbReference>
<dbReference type="Proteomes" id="UP001497522">
    <property type="component" value="Unassembled WGS sequence"/>
</dbReference>
<evidence type="ECO:0000313" key="13">
    <source>
        <dbReference type="Proteomes" id="UP001497522"/>
    </source>
</evidence>
<evidence type="ECO:0000313" key="12">
    <source>
        <dbReference type="EMBL" id="CAK9856582.1"/>
    </source>
</evidence>
<evidence type="ECO:0000256" key="7">
    <source>
        <dbReference type="ARBA" id="ARBA00023010"/>
    </source>
</evidence>
<organism evidence="12 13">
    <name type="scientific">Sphagnum jensenii</name>
    <dbReference type="NCBI Taxonomy" id="128206"/>
    <lineage>
        <taxon>Eukaryota</taxon>
        <taxon>Viridiplantae</taxon>
        <taxon>Streptophyta</taxon>
        <taxon>Embryophyta</taxon>
        <taxon>Bryophyta</taxon>
        <taxon>Sphagnophytina</taxon>
        <taxon>Sphagnopsida</taxon>
        <taxon>Sphagnales</taxon>
        <taxon>Sphagnaceae</taxon>
        <taxon>Sphagnum</taxon>
    </lineage>
</organism>
<evidence type="ECO:0000256" key="6">
    <source>
        <dbReference type="ARBA" id="ARBA00022989"/>
    </source>
</evidence>
<reference evidence="12" key="1">
    <citation type="submission" date="2024-03" db="EMBL/GenBank/DDBJ databases">
        <authorList>
            <consortium name="ELIXIR-Norway"/>
            <consortium name="Elixir Norway"/>
        </authorList>
    </citation>
    <scope>NUCLEOTIDE SEQUENCE</scope>
</reference>
<protein>
    <recommendedName>
        <fullName evidence="11">Translocon Sec61/SecY plug domain-containing protein</fullName>
    </recommendedName>
</protein>
<evidence type="ECO:0000256" key="5">
    <source>
        <dbReference type="ARBA" id="ARBA00022927"/>
    </source>
</evidence>
<dbReference type="InterPro" id="IPR019561">
    <property type="entry name" value="Translocon_Sec61/SecY_plug_dom"/>
</dbReference>
<keyword evidence="6 10" id="KW-1133">Transmembrane helix</keyword>
<proteinExistence type="inferred from homology"/>
<sequence length="261" mass="29266">MHVTTRRKLGNEYGNTVLDDRHVQMISHPEKDRQLYVIPCATIHPSTVLRLPLYGIHSATGSDPFYWMRMILASNRGTVMELGITPIVTSGLVMQLLAGSKLIEVDNSVREDRALLNGAQFCLGLVMDCGQEWCTEVASENIIWKAFSLTTINSGRGAEFEGAVIALFHLLITRTDKIRALKEAFYRQNLPNVTNLLATVLVFLIVIYFQGFRVVLPIRSKSALGQHGSYPIKLFYTSNMPIILQSALVTNLYFISCFPNQ</sequence>
<evidence type="ECO:0000256" key="3">
    <source>
        <dbReference type="ARBA" id="ARBA00022448"/>
    </source>
</evidence>
<feature type="domain" description="Translocon Sec61/SecY plug" evidence="11">
    <location>
        <begin position="51"/>
        <end position="77"/>
    </location>
</feature>
<gene>
    <name evidence="12" type="ORF">CSSPJE1EN2_LOCUS26514</name>
</gene>
<comment type="subcellular location">
    <subcellularLocation>
        <location evidence="1">Endomembrane system</location>
        <topology evidence="1">Multi-pass membrane protein</topology>
    </subcellularLocation>
</comment>
<dbReference type="Pfam" id="PF10559">
    <property type="entry name" value="Plug_translocon"/>
    <property type="match status" value="1"/>
</dbReference>
<evidence type="ECO:0000259" key="11">
    <source>
        <dbReference type="Pfam" id="PF10559"/>
    </source>
</evidence>
<dbReference type="SUPFAM" id="SSF103491">
    <property type="entry name" value="Preprotein translocase SecY subunit"/>
    <property type="match status" value="1"/>
</dbReference>
<dbReference type="Pfam" id="PF00344">
    <property type="entry name" value="SecY"/>
    <property type="match status" value="2"/>
</dbReference>
<evidence type="ECO:0000256" key="8">
    <source>
        <dbReference type="ARBA" id="ARBA00023136"/>
    </source>
</evidence>
<dbReference type="InterPro" id="IPR030659">
    <property type="entry name" value="SecY_CS"/>
</dbReference>
<keyword evidence="5" id="KW-0653">Protein transport</keyword>
<evidence type="ECO:0000256" key="4">
    <source>
        <dbReference type="ARBA" id="ARBA00022692"/>
    </source>
</evidence>
<keyword evidence="13" id="KW-1185">Reference proteome</keyword>
<evidence type="ECO:0000256" key="1">
    <source>
        <dbReference type="ARBA" id="ARBA00004127"/>
    </source>
</evidence>
<accession>A0ABP1A2Q8</accession>
<name>A0ABP1A2Q8_9BRYO</name>
<dbReference type="InterPro" id="IPR002208">
    <property type="entry name" value="SecY/SEC61-alpha"/>
</dbReference>
<feature type="transmembrane region" description="Helical" evidence="10">
    <location>
        <begin position="196"/>
        <end position="216"/>
    </location>
</feature>
<comment type="similarity">
    <text evidence="2 9">Belongs to the SecY/SEC61-alpha family.</text>
</comment>
<keyword evidence="7" id="KW-0811">Translocation</keyword>
<evidence type="ECO:0000256" key="10">
    <source>
        <dbReference type="SAM" id="Phobius"/>
    </source>
</evidence>
<keyword evidence="4 10" id="KW-0812">Transmembrane</keyword>
<comment type="caution">
    <text evidence="12">The sequence shown here is derived from an EMBL/GenBank/DDBJ whole genome shotgun (WGS) entry which is preliminary data.</text>
</comment>
<dbReference type="PANTHER" id="PTHR10906">
    <property type="entry name" value="SECY/SEC61-ALPHA FAMILY MEMBER"/>
    <property type="match status" value="1"/>
</dbReference>
<dbReference type="EMBL" id="CAXHBF010000544">
    <property type="protein sequence ID" value="CAK9856582.1"/>
    <property type="molecule type" value="Genomic_DNA"/>
</dbReference>